<keyword evidence="9" id="KW-1185">Reference proteome</keyword>
<evidence type="ECO:0000256" key="1">
    <source>
        <dbReference type="ARBA" id="ARBA00009512"/>
    </source>
</evidence>
<gene>
    <name evidence="6" type="primary">rpsF</name>
    <name evidence="8" type="ORF">CYPRO_2676</name>
</gene>
<dbReference type="NCBIfam" id="TIGR00166">
    <property type="entry name" value="S6"/>
    <property type="match status" value="1"/>
</dbReference>
<dbReference type="GO" id="GO:0070181">
    <property type="term" value="F:small ribosomal subunit rRNA binding"/>
    <property type="evidence" value="ECO:0007669"/>
    <property type="project" value="TreeGrafter"/>
</dbReference>
<dbReference type="GO" id="GO:0006412">
    <property type="term" value="P:translation"/>
    <property type="evidence" value="ECO:0007669"/>
    <property type="project" value="UniProtKB-UniRule"/>
</dbReference>
<dbReference type="GO" id="GO:1990904">
    <property type="term" value="C:ribonucleoprotein complex"/>
    <property type="evidence" value="ECO:0007669"/>
    <property type="project" value="UniProtKB-KW"/>
</dbReference>
<dbReference type="GO" id="GO:0003735">
    <property type="term" value="F:structural constituent of ribosome"/>
    <property type="evidence" value="ECO:0007669"/>
    <property type="project" value="InterPro"/>
</dbReference>
<dbReference type="Gene3D" id="3.30.70.60">
    <property type="match status" value="1"/>
</dbReference>
<keyword evidence="3 6" id="KW-0687">Ribonucleoprotein</keyword>
<sequence length="128" mass="15073">MKTNYYEHLFIVNAVIDDEEIKATVAKYVDMLKENGCEIDEINEWGIQRLAYEIDGKRSGYYVNLYFTAAGEFIEKLERTERIDDNIMRFMTVKYDNKMKRHRELQKKGAVPEVFPEVEEETEGGSDD</sequence>
<name>A0A345UN66_9BACT</name>
<feature type="region of interest" description="Disordered" evidence="7">
    <location>
        <begin position="106"/>
        <end position="128"/>
    </location>
</feature>
<dbReference type="Proteomes" id="UP000254808">
    <property type="component" value="Chromosome"/>
</dbReference>
<dbReference type="AlphaFoldDB" id="A0A345UN66"/>
<evidence type="ECO:0000256" key="4">
    <source>
        <dbReference type="ARBA" id="ARBA00035104"/>
    </source>
</evidence>
<dbReference type="RefSeq" id="WP_114985061.1">
    <property type="nucleotide sequence ID" value="NZ_CP027806.1"/>
</dbReference>
<evidence type="ECO:0000256" key="5">
    <source>
        <dbReference type="ARBA" id="ARBA00035294"/>
    </source>
</evidence>
<comment type="function">
    <text evidence="4 6">Binds together with bS18 to 16S ribosomal RNA.</text>
</comment>
<evidence type="ECO:0000313" key="8">
    <source>
        <dbReference type="EMBL" id="AXJ01918.1"/>
    </source>
</evidence>
<dbReference type="HAMAP" id="MF_00360">
    <property type="entry name" value="Ribosomal_bS6"/>
    <property type="match status" value="1"/>
</dbReference>
<dbReference type="EMBL" id="CP027806">
    <property type="protein sequence ID" value="AXJ01918.1"/>
    <property type="molecule type" value="Genomic_DNA"/>
</dbReference>
<evidence type="ECO:0000256" key="7">
    <source>
        <dbReference type="SAM" id="MobiDB-lite"/>
    </source>
</evidence>
<dbReference type="CDD" id="cd00473">
    <property type="entry name" value="bS6"/>
    <property type="match status" value="1"/>
</dbReference>
<comment type="similarity">
    <text evidence="1 6">Belongs to the bacterial ribosomal protein bS6 family.</text>
</comment>
<keyword evidence="6" id="KW-0694">RNA-binding</keyword>
<dbReference type="KEGG" id="cprv:CYPRO_2676"/>
<dbReference type="InterPro" id="IPR035980">
    <property type="entry name" value="Ribosomal_bS6_sf"/>
</dbReference>
<accession>A0A345UN66</accession>
<dbReference type="PANTHER" id="PTHR21011">
    <property type="entry name" value="MITOCHONDRIAL 28S RIBOSOMAL PROTEIN S6"/>
    <property type="match status" value="1"/>
</dbReference>
<evidence type="ECO:0000256" key="6">
    <source>
        <dbReference type="HAMAP-Rule" id="MF_00360"/>
    </source>
</evidence>
<dbReference type="OrthoDB" id="9812702at2"/>
<proteinExistence type="inferred from homology"/>
<evidence type="ECO:0000313" key="9">
    <source>
        <dbReference type="Proteomes" id="UP000254808"/>
    </source>
</evidence>
<protein>
    <recommendedName>
        <fullName evidence="5 6">Small ribosomal subunit protein bS6</fullName>
    </recommendedName>
</protein>
<dbReference type="InterPro" id="IPR000529">
    <property type="entry name" value="Ribosomal_bS6"/>
</dbReference>
<dbReference type="SUPFAM" id="SSF54995">
    <property type="entry name" value="Ribosomal protein S6"/>
    <property type="match status" value="1"/>
</dbReference>
<dbReference type="InterPro" id="IPR014717">
    <property type="entry name" value="Transl_elong_EF1B/ribsomal_bS6"/>
</dbReference>
<evidence type="ECO:0000256" key="3">
    <source>
        <dbReference type="ARBA" id="ARBA00023274"/>
    </source>
</evidence>
<dbReference type="GO" id="GO:0005737">
    <property type="term" value="C:cytoplasm"/>
    <property type="evidence" value="ECO:0007669"/>
    <property type="project" value="UniProtKB-ARBA"/>
</dbReference>
<dbReference type="InterPro" id="IPR020814">
    <property type="entry name" value="Ribosomal_S6_plastid/chlpt"/>
</dbReference>
<keyword evidence="2 6" id="KW-0689">Ribosomal protein</keyword>
<organism evidence="8 9">
    <name type="scientific">Cyclonatronum proteinivorum</name>
    <dbReference type="NCBI Taxonomy" id="1457365"/>
    <lineage>
        <taxon>Bacteria</taxon>
        <taxon>Pseudomonadati</taxon>
        <taxon>Balneolota</taxon>
        <taxon>Balneolia</taxon>
        <taxon>Balneolales</taxon>
        <taxon>Cyclonatronaceae</taxon>
        <taxon>Cyclonatronum</taxon>
    </lineage>
</organism>
<reference evidence="8 9" key="1">
    <citation type="submission" date="2018-03" db="EMBL/GenBank/DDBJ databases">
        <title>Phenotypic and genomic properties of Cyclonatronum proteinivorum gen. nov., sp. nov., a haloalkaliphilic bacteroidete from soda lakes possessing Na+-translocating rhodopsin.</title>
        <authorList>
            <person name="Toshchakov S.V."/>
            <person name="Korzhenkov A."/>
            <person name="Samarov N.I."/>
            <person name="Kublanov I.V."/>
            <person name="Muntyan M.S."/>
            <person name="Sorokin D.Y."/>
        </authorList>
    </citation>
    <scope>NUCLEOTIDE SEQUENCE [LARGE SCALE GENOMIC DNA]</scope>
    <source>
        <strain evidence="8 9">Omega</strain>
    </source>
</reference>
<keyword evidence="6" id="KW-0699">rRNA-binding</keyword>
<dbReference type="GO" id="GO:0005840">
    <property type="term" value="C:ribosome"/>
    <property type="evidence" value="ECO:0007669"/>
    <property type="project" value="UniProtKB-KW"/>
</dbReference>
<evidence type="ECO:0000256" key="2">
    <source>
        <dbReference type="ARBA" id="ARBA00022980"/>
    </source>
</evidence>
<feature type="compositionally biased region" description="Acidic residues" evidence="7">
    <location>
        <begin position="116"/>
        <end position="128"/>
    </location>
</feature>
<dbReference type="PANTHER" id="PTHR21011:SF1">
    <property type="entry name" value="SMALL RIBOSOMAL SUBUNIT PROTEIN BS6M"/>
    <property type="match status" value="1"/>
</dbReference>
<dbReference type="Pfam" id="PF01250">
    <property type="entry name" value="Ribosomal_S6"/>
    <property type="match status" value="1"/>
</dbReference>